<dbReference type="WBParaSite" id="SVE_2001300.1">
    <property type="protein sequence ID" value="SVE_2001300.1"/>
    <property type="gene ID" value="SVE_2001300"/>
</dbReference>
<organism evidence="1 2">
    <name type="scientific">Strongyloides venezuelensis</name>
    <name type="common">Threadworm</name>
    <dbReference type="NCBI Taxonomy" id="75913"/>
    <lineage>
        <taxon>Eukaryota</taxon>
        <taxon>Metazoa</taxon>
        <taxon>Ecdysozoa</taxon>
        <taxon>Nematoda</taxon>
        <taxon>Chromadorea</taxon>
        <taxon>Rhabditida</taxon>
        <taxon>Tylenchina</taxon>
        <taxon>Panagrolaimomorpha</taxon>
        <taxon>Strongyloidoidea</taxon>
        <taxon>Strongyloididae</taxon>
        <taxon>Strongyloides</taxon>
    </lineage>
</organism>
<name>A0A0K0G5J6_STRVS</name>
<reference evidence="1" key="1">
    <citation type="submission" date="2014-07" db="EMBL/GenBank/DDBJ databases">
        <authorList>
            <person name="Martin A.A"/>
            <person name="De Silva N."/>
        </authorList>
    </citation>
    <scope>NUCLEOTIDE SEQUENCE</scope>
</reference>
<sequence length="73" mass="8815">MMMKWKKNNRIMDTTTWKYSAFDRNSKACKEDVNPREAVVTLSSGKRRQMEKTTTRIRQDTLPCKRERYKINI</sequence>
<accession>A0A0K0G5J6</accession>
<dbReference type="AlphaFoldDB" id="A0A0K0G5J6"/>
<proteinExistence type="predicted"/>
<evidence type="ECO:0000313" key="1">
    <source>
        <dbReference type="Proteomes" id="UP000035680"/>
    </source>
</evidence>
<protein>
    <submittedName>
        <fullName evidence="2">Ovule protein</fullName>
    </submittedName>
</protein>
<keyword evidence="1" id="KW-1185">Reference proteome</keyword>
<dbReference type="Proteomes" id="UP000035680">
    <property type="component" value="Unassembled WGS sequence"/>
</dbReference>
<reference evidence="2" key="2">
    <citation type="submission" date="2015-08" db="UniProtKB">
        <authorList>
            <consortium name="WormBaseParasite"/>
        </authorList>
    </citation>
    <scope>IDENTIFICATION</scope>
</reference>
<evidence type="ECO:0000313" key="2">
    <source>
        <dbReference type="WBParaSite" id="SVE_2001300.1"/>
    </source>
</evidence>